<dbReference type="EnsemblMetazoa" id="PPA45046.1">
    <property type="protein sequence ID" value="PPA45046.1"/>
    <property type="gene ID" value="WBGene00283415"/>
</dbReference>
<protein>
    <submittedName>
        <fullName evidence="1">Uncharacterized protein</fullName>
    </submittedName>
</protein>
<keyword evidence="2" id="KW-1185">Reference proteome</keyword>
<reference evidence="1" key="2">
    <citation type="submission" date="2022-06" db="UniProtKB">
        <authorList>
            <consortium name="EnsemblMetazoa"/>
        </authorList>
    </citation>
    <scope>IDENTIFICATION</scope>
    <source>
        <strain evidence="1">PS312</strain>
    </source>
</reference>
<organism evidence="1 2">
    <name type="scientific">Pristionchus pacificus</name>
    <name type="common">Parasitic nematode worm</name>
    <dbReference type="NCBI Taxonomy" id="54126"/>
    <lineage>
        <taxon>Eukaryota</taxon>
        <taxon>Metazoa</taxon>
        <taxon>Ecdysozoa</taxon>
        <taxon>Nematoda</taxon>
        <taxon>Chromadorea</taxon>
        <taxon>Rhabditida</taxon>
        <taxon>Rhabditina</taxon>
        <taxon>Diplogasteromorpha</taxon>
        <taxon>Diplogasteroidea</taxon>
        <taxon>Neodiplogasteridae</taxon>
        <taxon>Pristionchus</taxon>
    </lineage>
</organism>
<gene>
    <name evidence="1" type="primary">WBGene00283415</name>
</gene>
<accession>A0A2A6BDA3</accession>
<dbReference type="Proteomes" id="UP000005239">
    <property type="component" value="Unassembled WGS sequence"/>
</dbReference>
<proteinExistence type="predicted"/>
<evidence type="ECO:0000313" key="2">
    <source>
        <dbReference type="Proteomes" id="UP000005239"/>
    </source>
</evidence>
<name>A0A2A6BDA3_PRIPA</name>
<dbReference type="AlphaFoldDB" id="A0A2A6BDA3"/>
<accession>A0A8R1V2Y0</accession>
<evidence type="ECO:0000313" key="1">
    <source>
        <dbReference type="EnsemblMetazoa" id="PPA45046.1"/>
    </source>
</evidence>
<sequence>MRTLLKVDVIPRCAPLYREYVGTKTHYHVSLPRLVSACLASHFGNILSYPLPTALTDVEQRTLSRLKILLSKKEQGLVDSEEEEELAAVSGESDSDYDA</sequence>
<reference evidence="2" key="1">
    <citation type="journal article" date="2008" name="Nat. Genet.">
        <title>The Pristionchus pacificus genome provides a unique perspective on nematode lifestyle and parasitism.</title>
        <authorList>
            <person name="Dieterich C."/>
            <person name="Clifton S.W."/>
            <person name="Schuster L.N."/>
            <person name="Chinwalla A."/>
            <person name="Delehaunty K."/>
            <person name="Dinkelacker I."/>
            <person name="Fulton L."/>
            <person name="Fulton R."/>
            <person name="Godfrey J."/>
            <person name="Minx P."/>
            <person name="Mitreva M."/>
            <person name="Roeseler W."/>
            <person name="Tian H."/>
            <person name="Witte H."/>
            <person name="Yang S.P."/>
            <person name="Wilson R.K."/>
            <person name="Sommer R.J."/>
        </authorList>
    </citation>
    <scope>NUCLEOTIDE SEQUENCE [LARGE SCALE GENOMIC DNA]</scope>
    <source>
        <strain evidence="2">PS312</strain>
    </source>
</reference>